<evidence type="ECO:0000313" key="7">
    <source>
        <dbReference type="Proteomes" id="UP000095395"/>
    </source>
</evidence>
<dbReference type="InterPro" id="IPR001387">
    <property type="entry name" value="Cro/C1-type_HTH"/>
</dbReference>
<dbReference type="Proteomes" id="UP000095395">
    <property type="component" value="Unassembled WGS sequence"/>
</dbReference>
<evidence type="ECO:0000259" key="1">
    <source>
        <dbReference type="PROSITE" id="PS50943"/>
    </source>
</evidence>
<dbReference type="Proteomes" id="UP000283701">
    <property type="component" value="Unassembled WGS sequence"/>
</dbReference>
<dbReference type="Proteomes" id="UP000283738">
    <property type="component" value="Unassembled WGS sequence"/>
</dbReference>
<dbReference type="CDD" id="cd00093">
    <property type="entry name" value="HTH_XRE"/>
    <property type="match status" value="2"/>
</dbReference>
<dbReference type="PROSITE" id="PS50943">
    <property type="entry name" value="HTH_CROC1"/>
    <property type="match status" value="1"/>
</dbReference>
<evidence type="ECO:0000313" key="11">
    <source>
        <dbReference type="Proteomes" id="UP000283738"/>
    </source>
</evidence>
<evidence type="ECO:0000313" key="5">
    <source>
        <dbReference type="EMBL" id="RHD01788.1"/>
    </source>
</evidence>
<dbReference type="GO" id="GO:0003677">
    <property type="term" value="F:DNA binding"/>
    <property type="evidence" value="ECO:0007669"/>
    <property type="project" value="InterPro"/>
</dbReference>
<dbReference type="SMART" id="SM00530">
    <property type="entry name" value="HTH_XRE"/>
    <property type="match status" value="2"/>
</dbReference>
<reference evidence="7 8" key="1">
    <citation type="submission" date="2015-09" db="EMBL/GenBank/DDBJ databases">
        <authorList>
            <consortium name="Pathogen Informatics"/>
        </authorList>
    </citation>
    <scope>NUCLEOTIDE SEQUENCE [LARGE SCALE GENOMIC DNA]</scope>
    <source>
        <strain evidence="3 7">2789STDY5608835</strain>
        <strain evidence="2 8">2789STDY5608887</strain>
    </source>
</reference>
<dbReference type="EMBL" id="CYYR01000023">
    <property type="protein sequence ID" value="CUO34289.1"/>
    <property type="molecule type" value="Genomic_DNA"/>
</dbReference>
<proteinExistence type="predicted"/>
<evidence type="ECO:0000313" key="8">
    <source>
        <dbReference type="Proteomes" id="UP000095453"/>
    </source>
</evidence>
<dbReference type="Proteomes" id="UP000266391">
    <property type="component" value="Unassembled WGS sequence"/>
</dbReference>
<dbReference type="InterPro" id="IPR011990">
    <property type="entry name" value="TPR-like_helical_dom_sf"/>
</dbReference>
<dbReference type="EMBL" id="QRTF01000031">
    <property type="protein sequence ID" value="RGQ46747.1"/>
    <property type="molecule type" value="Genomic_DNA"/>
</dbReference>
<feature type="domain" description="HTH cro/C1-type" evidence="1">
    <location>
        <begin position="10"/>
        <end position="52"/>
    </location>
</feature>
<dbReference type="InterPro" id="IPR010982">
    <property type="entry name" value="Lambda_DNA-bd_dom_sf"/>
</dbReference>
<organism evidence="3 7">
    <name type="scientific">Roseburia inulinivorans</name>
    <dbReference type="NCBI Taxonomy" id="360807"/>
    <lineage>
        <taxon>Bacteria</taxon>
        <taxon>Bacillati</taxon>
        <taxon>Bacillota</taxon>
        <taxon>Clostridia</taxon>
        <taxon>Lachnospirales</taxon>
        <taxon>Lachnospiraceae</taxon>
        <taxon>Roseburia</taxon>
    </lineage>
</organism>
<dbReference type="EMBL" id="QRHP01000036">
    <property type="protein sequence ID" value="RHF80594.1"/>
    <property type="molecule type" value="Genomic_DNA"/>
</dbReference>
<name>A0A174ED04_9FIRM</name>
<evidence type="ECO:0000313" key="6">
    <source>
        <dbReference type="EMBL" id="RHF80594.1"/>
    </source>
</evidence>
<reference evidence="9 10" key="2">
    <citation type="submission" date="2018-08" db="EMBL/GenBank/DDBJ databases">
        <title>A genome reference for cultivated species of the human gut microbiota.</title>
        <authorList>
            <person name="Zou Y."/>
            <person name="Xue W."/>
            <person name="Luo G."/>
        </authorList>
    </citation>
    <scope>NUCLEOTIDE SEQUENCE [LARGE SCALE GENOMIC DNA]</scope>
    <source>
        <strain evidence="4 11">AF28-15</strain>
        <strain evidence="6 10">AM23-23AC</strain>
        <strain evidence="5 9">AM32-8LB</strain>
    </source>
</reference>
<evidence type="ECO:0000313" key="10">
    <source>
        <dbReference type="Proteomes" id="UP000283701"/>
    </source>
</evidence>
<gene>
    <name evidence="6" type="ORF">DW654_16880</name>
    <name evidence="5" type="ORF">DW813_12040</name>
    <name evidence="4" type="ORF">DWY96_12550</name>
    <name evidence="3" type="ORF">ERS852392_02878</name>
    <name evidence="2" type="ORF">ERS852444_02053</name>
</gene>
<dbReference type="EMBL" id="CYXX01000015">
    <property type="protein sequence ID" value="CUN13894.1"/>
    <property type="molecule type" value="Genomic_DNA"/>
</dbReference>
<dbReference type="Proteomes" id="UP000095453">
    <property type="component" value="Unassembled WGS sequence"/>
</dbReference>
<dbReference type="InterPro" id="IPR053163">
    <property type="entry name" value="HTH-type_regulator_Rgg"/>
</dbReference>
<protein>
    <submittedName>
        <fullName evidence="3">Helix-turn-helix domain</fullName>
    </submittedName>
    <submittedName>
        <fullName evidence="4">XRE family transcriptional regulator</fullName>
    </submittedName>
</protein>
<evidence type="ECO:0000313" key="3">
    <source>
        <dbReference type="EMBL" id="CUO34289.1"/>
    </source>
</evidence>
<dbReference type="Gene3D" id="1.25.40.10">
    <property type="entry name" value="Tetratricopeptide repeat domain"/>
    <property type="match status" value="2"/>
</dbReference>
<dbReference type="AlphaFoldDB" id="A0A174ED04"/>
<evidence type="ECO:0000313" key="9">
    <source>
        <dbReference type="Proteomes" id="UP000266391"/>
    </source>
</evidence>
<evidence type="ECO:0000313" key="2">
    <source>
        <dbReference type="EMBL" id="CUN13894.1"/>
    </source>
</evidence>
<dbReference type="Pfam" id="PF01381">
    <property type="entry name" value="HTH_3"/>
    <property type="match status" value="1"/>
</dbReference>
<dbReference type="PANTHER" id="PTHR37038">
    <property type="entry name" value="TRANSCRIPTIONAL REGULATOR-RELATED"/>
    <property type="match status" value="1"/>
</dbReference>
<dbReference type="PANTHER" id="PTHR37038:SF14">
    <property type="entry name" value="TRANSCRIPTIONAL ACTIVATOR"/>
    <property type="match status" value="1"/>
</dbReference>
<evidence type="ECO:0000313" key="4">
    <source>
        <dbReference type="EMBL" id="RGQ46747.1"/>
    </source>
</evidence>
<sequence>MSVRNAGKTIREARIKAGLTQEQLSEGVCSVLSLSRIENGSAGVSPVTFQALMAHAGAPCEVYPIFASRTDFDCFYTLNRARFYLGSWQLSQAYEELNKLEEWNFADNKLYYQEYLYLNGQIQVCSGCADHHALYDLFSSALHITRPEIDYSDFHHLLLSIVEIELLIGVAQELLYLGKSDLCYNICSQIASYLANAEIDYLKKDSLYAQYAIVYTKYLLEMKDYNEALSIADSNRHKMVQNSDDSALLELTFLTSLGYYYTGEIETAYTYFKNTFYAAHSIESCYATICRNYVLSRHLFSLDDYLAQMDDIPLIIFPIKKAINTSDLTDGTYDFFSPDILTIGRLIHDLRTEQSISQIVLCQGLCSKSKLSKIENDTLQPDIFLTEALLQRLGRSERGFTFWGSERESKIYELKFKLMHTPKYQIDTVSLHLSQLGSVLTQKDVLPKQLFDLSYAINSTLSSQEKIKILSNALSYTLPDFDIHLIYNYRLSWAELSLLTNIAINYQSIDPNKSILYFSKILDYCGLNSFDICFTATFLSPVLTFFCTNLYIDKHFYKLLDLFSEKYFSAQKKVLCNLGYFFFYYAQALGEVHNYTMVKCYGHYACAIQELYETKPNSDVLKEYLLKDFDITLV</sequence>
<dbReference type="EMBL" id="QSIQ01000020">
    <property type="protein sequence ID" value="RHD01788.1"/>
    <property type="molecule type" value="Genomic_DNA"/>
</dbReference>
<dbReference type="SUPFAM" id="SSF47413">
    <property type="entry name" value="lambda repressor-like DNA-binding domains"/>
    <property type="match status" value="2"/>
</dbReference>
<dbReference type="RefSeq" id="WP_021923393.1">
    <property type="nucleotide sequence ID" value="NZ_CAKZTK010000055.1"/>
</dbReference>
<accession>A0A174ED04</accession>